<dbReference type="Proteomes" id="UP000254618">
    <property type="component" value="Unassembled WGS sequence"/>
</dbReference>
<keyword evidence="11" id="KW-0521">NADP</keyword>
<dbReference type="GO" id="GO:0016853">
    <property type="term" value="F:isomerase activity"/>
    <property type="evidence" value="ECO:0007669"/>
    <property type="project" value="UniProtKB-KW"/>
</dbReference>
<feature type="binding site" evidence="11 12">
    <location>
        <position position="240"/>
    </location>
    <ligand>
        <name>Mg(2+)</name>
        <dbReference type="ChEBI" id="CHEBI:18420"/>
        <label>2</label>
    </ligand>
</feature>
<dbReference type="SUPFAM" id="SSF48179">
    <property type="entry name" value="6-phosphogluconate dehydrogenase C-terminal domain-like"/>
    <property type="match status" value="1"/>
</dbReference>
<dbReference type="InterPro" id="IPR000506">
    <property type="entry name" value="KARI_C"/>
</dbReference>
<dbReference type="GO" id="GO:0050661">
    <property type="term" value="F:NADP binding"/>
    <property type="evidence" value="ECO:0007669"/>
    <property type="project" value="InterPro"/>
</dbReference>
<dbReference type="PROSITE" id="PS51850">
    <property type="entry name" value="KARI_N"/>
    <property type="match status" value="1"/>
</dbReference>
<dbReference type="NCBIfam" id="NF009940">
    <property type="entry name" value="PRK13403.1"/>
    <property type="match status" value="1"/>
</dbReference>
<dbReference type="FunFam" id="3.40.50.720:FF:000023">
    <property type="entry name" value="Ketol-acid reductoisomerase (NADP(+))"/>
    <property type="match status" value="1"/>
</dbReference>
<evidence type="ECO:0000256" key="9">
    <source>
        <dbReference type="ARBA" id="ARBA00023304"/>
    </source>
</evidence>
<evidence type="ECO:0000256" key="1">
    <source>
        <dbReference type="ARBA" id="ARBA00002172"/>
    </source>
</evidence>
<comment type="catalytic activity">
    <reaction evidence="11">
        <text>(2R,3R)-2,3-dihydroxy-3-methylpentanoate + NADP(+) = (S)-2-ethyl-2-hydroxy-3-oxobutanoate + NADPH + H(+)</text>
        <dbReference type="Rhea" id="RHEA:13493"/>
        <dbReference type="ChEBI" id="CHEBI:15378"/>
        <dbReference type="ChEBI" id="CHEBI:49256"/>
        <dbReference type="ChEBI" id="CHEBI:49258"/>
        <dbReference type="ChEBI" id="CHEBI:57783"/>
        <dbReference type="ChEBI" id="CHEBI:58349"/>
        <dbReference type="EC" id="1.1.1.86"/>
    </reaction>
</comment>
<dbReference type="PROSITE" id="PS51851">
    <property type="entry name" value="KARI_C"/>
    <property type="match status" value="1"/>
</dbReference>
<keyword evidence="5 11" id="KW-0028">Amino-acid biosynthesis</keyword>
<dbReference type="SUPFAM" id="SSF51735">
    <property type="entry name" value="NAD(P)-binding Rossmann-fold domains"/>
    <property type="match status" value="1"/>
</dbReference>
<gene>
    <name evidence="11 15" type="primary">ilvC</name>
    <name evidence="15" type="ORF">NCTC11012_01215</name>
</gene>
<dbReference type="InterPro" id="IPR013023">
    <property type="entry name" value="KARI"/>
</dbReference>
<evidence type="ECO:0000256" key="11">
    <source>
        <dbReference type="HAMAP-Rule" id="MF_00435"/>
    </source>
</evidence>
<comment type="function">
    <text evidence="1 11">Involved in the biosynthesis of branched-chain amino acids (BCAA). Catalyzes an alkyl-migration followed by a ketol-acid reduction of (S)-2-acetolactate (S2AL) to yield (R)-2,3-dihydroxy-isovalerate. In the isomerase reaction, S2AL is rearranged via a Mg-dependent methyl migration to produce 3-hydroxy-3-methyl-2-ketobutyrate (HMKB). In the reductase reaction, this 2-ketoacid undergoes a metal-dependent reduction by NADPH to yield (R)-2,3-dihydroxy-isovalerate.</text>
</comment>
<dbReference type="NCBIfam" id="NF004017">
    <property type="entry name" value="PRK05479.1"/>
    <property type="match status" value="1"/>
</dbReference>
<dbReference type="Gene3D" id="3.40.50.720">
    <property type="entry name" value="NAD(P)-binding Rossmann-like Domain"/>
    <property type="match status" value="1"/>
</dbReference>
<feature type="binding site" evidence="11">
    <location>
        <position position="57"/>
    </location>
    <ligand>
        <name>NADP(+)</name>
        <dbReference type="ChEBI" id="CHEBI:58349"/>
    </ligand>
</feature>
<comment type="catalytic activity">
    <reaction evidence="10 11">
        <text>(2R)-2,3-dihydroxy-3-methylbutanoate + NADP(+) = (2S)-2-acetolactate + NADPH + H(+)</text>
        <dbReference type="Rhea" id="RHEA:22068"/>
        <dbReference type="ChEBI" id="CHEBI:15378"/>
        <dbReference type="ChEBI" id="CHEBI:49072"/>
        <dbReference type="ChEBI" id="CHEBI:57783"/>
        <dbReference type="ChEBI" id="CHEBI:58349"/>
        <dbReference type="ChEBI" id="CHEBI:58476"/>
        <dbReference type="EC" id="1.1.1.86"/>
    </reaction>
</comment>
<dbReference type="UniPathway" id="UPA00049">
    <property type="reaction ID" value="UER00060"/>
</dbReference>
<comment type="cofactor">
    <cofactor evidence="11">
        <name>Mg(2+)</name>
        <dbReference type="ChEBI" id="CHEBI:18420"/>
    </cofactor>
    <text evidence="11">Binds 2 magnesium ions per subunit.</text>
</comment>
<feature type="binding site" evidence="11">
    <location>
        <begin position="34"/>
        <end position="37"/>
    </location>
    <ligand>
        <name>NADP(+)</name>
        <dbReference type="ChEBI" id="CHEBI:58349"/>
    </ligand>
</feature>
<evidence type="ECO:0000313" key="16">
    <source>
        <dbReference type="Proteomes" id="UP000254618"/>
    </source>
</evidence>
<evidence type="ECO:0000256" key="8">
    <source>
        <dbReference type="ARBA" id="ARBA00023002"/>
    </source>
</evidence>
<evidence type="ECO:0000256" key="12">
    <source>
        <dbReference type="PROSITE-ProRule" id="PRU01198"/>
    </source>
</evidence>
<comment type="caution">
    <text evidence="11">Lacks conserved residue(s) required for the propagation of feature annotation.</text>
</comment>
<comment type="pathway">
    <text evidence="2 11">Amino-acid biosynthesis; L-valine biosynthesis; L-valine from pyruvate: step 2/4.</text>
</comment>
<dbReference type="GO" id="GO:0009099">
    <property type="term" value="P:L-valine biosynthetic process"/>
    <property type="evidence" value="ECO:0007669"/>
    <property type="project" value="UniProtKB-UniRule"/>
</dbReference>
<evidence type="ECO:0000256" key="10">
    <source>
        <dbReference type="ARBA" id="ARBA00049021"/>
    </source>
</evidence>
<keyword evidence="6 11" id="KW-0479">Metal-binding</keyword>
<comment type="pathway">
    <text evidence="3 11">Amino-acid biosynthesis; L-isoleucine biosynthesis; L-isoleucine from 2-oxobutanoate: step 2/4.</text>
</comment>
<dbReference type="InterPro" id="IPR014359">
    <property type="entry name" value="KARI_prok"/>
</dbReference>
<dbReference type="EMBL" id="UGQF01000001">
    <property type="protein sequence ID" value="STZ02985.1"/>
    <property type="molecule type" value="Genomic_DNA"/>
</dbReference>
<dbReference type="PANTHER" id="PTHR21371">
    <property type="entry name" value="KETOL-ACID REDUCTOISOMERASE, MITOCHONDRIAL"/>
    <property type="match status" value="1"/>
</dbReference>
<feature type="binding site" evidence="11">
    <location>
        <position position="143"/>
    </location>
    <ligand>
        <name>NADP(+)</name>
        <dbReference type="ChEBI" id="CHEBI:58349"/>
    </ligand>
</feature>
<feature type="binding site" evidence="11">
    <location>
        <position position="60"/>
    </location>
    <ligand>
        <name>NADP(+)</name>
        <dbReference type="ChEBI" id="CHEBI:58349"/>
    </ligand>
</feature>
<feature type="binding site" evidence="11 12">
    <location>
        <position position="204"/>
    </location>
    <ligand>
        <name>Mg(2+)</name>
        <dbReference type="ChEBI" id="CHEBI:18420"/>
        <label>1</label>
    </ligand>
</feature>
<dbReference type="Pfam" id="PF01450">
    <property type="entry name" value="KARI_C"/>
    <property type="match status" value="1"/>
</dbReference>
<dbReference type="NCBIfam" id="TIGR00465">
    <property type="entry name" value="ilvC"/>
    <property type="match status" value="1"/>
</dbReference>
<dbReference type="EC" id="1.1.1.86" evidence="11"/>
<keyword evidence="8 11" id="KW-0560">Oxidoreductase</keyword>
<feature type="binding site" evidence="11 12">
    <location>
        <position position="236"/>
    </location>
    <ligand>
        <name>Mg(2+)</name>
        <dbReference type="ChEBI" id="CHEBI:18420"/>
        <label>2</label>
    </ligand>
</feature>
<feature type="binding site" evidence="11">
    <location>
        <position position="62"/>
    </location>
    <ligand>
        <name>NADP(+)</name>
        <dbReference type="ChEBI" id="CHEBI:58349"/>
    </ligand>
</feature>
<dbReference type="UniPathway" id="UPA00047">
    <property type="reaction ID" value="UER00056"/>
</dbReference>
<keyword evidence="9 11" id="KW-0100">Branched-chain amino acid biosynthesis</keyword>
<dbReference type="PIRSF" id="PIRSF000116">
    <property type="entry name" value="IlvC_gammaproteo"/>
    <property type="match status" value="1"/>
</dbReference>
<comment type="similarity">
    <text evidence="4 11 12">Belongs to the ketol-acid reductoisomerase family.</text>
</comment>
<feature type="active site" evidence="11">
    <location>
        <position position="117"/>
    </location>
</feature>
<dbReference type="InterPro" id="IPR013116">
    <property type="entry name" value="KARI_N"/>
</dbReference>
<keyword evidence="15" id="KW-0413">Isomerase</keyword>
<dbReference type="PANTHER" id="PTHR21371:SF1">
    <property type="entry name" value="KETOL-ACID REDUCTOISOMERASE, MITOCHONDRIAL"/>
    <property type="match status" value="1"/>
</dbReference>
<dbReference type="InterPro" id="IPR036291">
    <property type="entry name" value="NAD(P)-bd_dom_sf"/>
</dbReference>
<dbReference type="InterPro" id="IPR008927">
    <property type="entry name" value="6-PGluconate_DH-like_C_sf"/>
</dbReference>
<accession>A0A378QQ33</accession>
<feature type="binding site" evidence="11 12">
    <location>
        <position position="261"/>
    </location>
    <ligand>
        <name>substrate</name>
    </ligand>
</feature>
<reference evidence="15 16" key="1">
    <citation type="submission" date="2018-06" db="EMBL/GenBank/DDBJ databases">
        <authorList>
            <consortium name="Pathogen Informatics"/>
            <person name="Doyle S."/>
        </authorList>
    </citation>
    <scope>NUCLEOTIDE SEQUENCE [LARGE SCALE GENOMIC DNA]</scope>
    <source>
        <strain evidence="15 16">NCTC11012</strain>
    </source>
</reference>
<evidence type="ECO:0000313" key="15">
    <source>
        <dbReference type="EMBL" id="STZ02985.1"/>
    </source>
</evidence>
<dbReference type="HAMAP" id="MF_00435">
    <property type="entry name" value="IlvC"/>
    <property type="match status" value="1"/>
</dbReference>
<dbReference type="GO" id="GO:0000287">
    <property type="term" value="F:magnesium ion binding"/>
    <property type="evidence" value="ECO:0007669"/>
    <property type="project" value="UniProtKB-UniRule"/>
</dbReference>
<evidence type="ECO:0000256" key="3">
    <source>
        <dbReference type="ARBA" id="ARBA00004885"/>
    </source>
</evidence>
<evidence type="ECO:0000256" key="7">
    <source>
        <dbReference type="ARBA" id="ARBA00022842"/>
    </source>
</evidence>
<evidence type="ECO:0000256" key="5">
    <source>
        <dbReference type="ARBA" id="ARBA00022605"/>
    </source>
</evidence>
<evidence type="ECO:0000259" key="13">
    <source>
        <dbReference type="PROSITE" id="PS51850"/>
    </source>
</evidence>
<dbReference type="Pfam" id="PF07991">
    <property type="entry name" value="KARI_N"/>
    <property type="match status" value="1"/>
</dbReference>
<feature type="binding site" evidence="11 12">
    <location>
        <position position="200"/>
    </location>
    <ligand>
        <name>Mg(2+)</name>
        <dbReference type="ChEBI" id="CHEBI:18420"/>
        <label>2</label>
    </ligand>
</feature>
<dbReference type="Gene3D" id="6.10.240.10">
    <property type="match status" value="1"/>
</dbReference>
<evidence type="ECO:0000259" key="14">
    <source>
        <dbReference type="PROSITE" id="PS51851"/>
    </source>
</evidence>
<proteinExistence type="inferred from homology"/>
<feature type="binding site" evidence="11 12">
    <location>
        <position position="200"/>
    </location>
    <ligand>
        <name>Mg(2+)</name>
        <dbReference type="ChEBI" id="CHEBI:18420"/>
        <label>1</label>
    </ligand>
</feature>
<organism evidence="15 16">
    <name type="scientific">Moraxella equi</name>
    <dbReference type="NCBI Taxonomy" id="60442"/>
    <lineage>
        <taxon>Bacteria</taxon>
        <taxon>Pseudomonadati</taxon>
        <taxon>Pseudomonadota</taxon>
        <taxon>Gammaproteobacteria</taxon>
        <taxon>Moraxellales</taxon>
        <taxon>Moraxellaceae</taxon>
        <taxon>Moraxella</taxon>
    </lineage>
</organism>
<evidence type="ECO:0000256" key="2">
    <source>
        <dbReference type="ARBA" id="ARBA00004864"/>
    </source>
</evidence>
<evidence type="ECO:0000256" key="4">
    <source>
        <dbReference type="ARBA" id="ARBA00010318"/>
    </source>
</evidence>
<feature type="domain" description="KARI C-terminal knotted" evidence="14">
    <location>
        <begin position="192"/>
        <end position="337"/>
    </location>
</feature>
<dbReference type="GO" id="GO:0004455">
    <property type="term" value="F:ketol-acid reductoisomerase activity"/>
    <property type="evidence" value="ECO:0007669"/>
    <property type="project" value="UniProtKB-UniRule"/>
</dbReference>
<dbReference type="GO" id="GO:0009097">
    <property type="term" value="P:isoleucine biosynthetic process"/>
    <property type="evidence" value="ECO:0007669"/>
    <property type="project" value="UniProtKB-UniRule"/>
</dbReference>
<dbReference type="GO" id="GO:0005829">
    <property type="term" value="C:cytosol"/>
    <property type="evidence" value="ECO:0007669"/>
    <property type="project" value="TreeGrafter"/>
</dbReference>
<evidence type="ECO:0000256" key="6">
    <source>
        <dbReference type="ARBA" id="ARBA00022723"/>
    </source>
</evidence>
<sequence>MAIFKETRMSLNIYYDKDCDLSIIQGKKVAIIGYGSQGHAHALNLKDSGVDVTVGLRAGSASWKKAENAGLKVAETADAVAGADVVMILTPDEFQRQLYKETIEPNIKQGATLAFAHGFAIHYNQVEPRADLDVIMVAPKAPGHTVRSEFVKGGGIPDLIAIWRDVSGNAKQVALSYASGVGGGRSGIIETTFKDETETDLFGEQAVLCGGAVELIKMGFETLVEAGYAPEMAYFECLHELKLIVDLMYEGGIADMNYSISNNAEYGEYVTGVEVINDQSRAAMRNALKRIQSGEYAKMFISEGQLNYPSMTARRRNTAEHEIEKTGAKLRAMMPWIGGNKIIDKEKN</sequence>
<protein>
    <recommendedName>
        <fullName evidence="11">Ketol-acid reductoisomerase (NADP(+))</fullName>
        <shortName evidence="11">KARI</shortName>
        <ecNumber evidence="11">1.1.1.86</ecNumber>
    </recommendedName>
    <alternativeName>
        <fullName evidence="11">Acetohydroxy-acid isomeroreductase</fullName>
        <shortName evidence="11">AHIR</shortName>
    </alternativeName>
    <alternativeName>
        <fullName evidence="11">Alpha-keto-beta-hydroxylacyl reductoisomerase</fullName>
    </alternativeName>
</protein>
<dbReference type="AlphaFoldDB" id="A0A378QQ33"/>
<keyword evidence="7 11" id="KW-0460">Magnesium</keyword>
<name>A0A378QQ33_9GAMM</name>
<feature type="domain" description="KARI N-terminal Rossmann" evidence="13">
    <location>
        <begin position="11"/>
        <end position="191"/>
    </location>
</feature>